<feature type="region of interest" description="Disordered" evidence="1">
    <location>
        <begin position="1"/>
        <end position="150"/>
    </location>
</feature>
<dbReference type="Proteomes" id="UP000321947">
    <property type="component" value="Unassembled WGS sequence"/>
</dbReference>
<proteinExistence type="predicted"/>
<gene>
    <name evidence="2" type="ORF">E5676_scaffold522G001410</name>
</gene>
<dbReference type="EMBL" id="SSTD01007152">
    <property type="protein sequence ID" value="TYK19201.1"/>
    <property type="molecule type" value="Genomic_DNA"/>
</dbReference>
<accession>A0A5D3D6L4</accession>
<evidence type="ECO:0000313" key="2">
    <source>
        <dbReference type="EMBL" id="TYK19201.1"/>
    </source>
</evidence>
<reference evidence="2 3" key="1">
    <citation type="submission" date="2019-08" db="EMBL/GenBank/DDBJ databases">
        <title>Draft genome sequences of two oriental melons (Cucumis melo L. var makuwa).</title>
        <authorList>
            <person name="Kwon S.-Y."/>
        </authorList>
    </citation>
    <scope>NUCLEOTIDE SEQUENCE [LARGE SCALE GENOMIC DNA]</scope>
    <source>
        <strain evidence="3">cv. Chang Bougi</strain>
        <tissue evidence="2">Leaf</tissue>
    </source>
</reference>
<sequence length="310" mass="34005">MFAMVNTRKGSYVSQQSEDAPNVTISLPPPVRQARVRGRLFKSAPPRRPYQLPSEKLQGEAFSRKTSGSVISEKLPSNPPGSTHSQESSSTEGVFIPTPGGPRRSPAMPSDQSASFNQDDIPPKDIPPPTDDPTAPSTEGRPESPKENVQRRKFVVQWKISNELIRELIVNLPDEFNNPSSPDYQTIHIRRTLSTWPVNGFSAAALSIKYVILHKIGIANWFSSSHASSISAALAVLTATDAPGPEPKTIALSYRLFQGSHVPDINHDVHLTRGLRIFDTTDWDESAEGFYVDSELAVRIVNSLTAESIV</sequence>
<name>A0A5D3D6L4_CUCMM</name>
<evidence type="ECO:0000313" key="3">
    <source>
        <dbReference type="Proteomes" id="UP000321947"/>
    </source>
</evidence>
<feature type="compositionally biased region" description="Polar residues" evidence="1">
    <location>
        <begin position="80"/>
        <end position="92"/>
    </location>
</feature>
<dbReference type="AlphaFoldDB" id="A0A5D3D6L4"/>
<protein>
    <recommendedName>
        <fullName evidence="4">Envelope-like protein</fullName>
    </recommendedName>
</protein>
<feature type="compositionally biased region" description="Basic and acidic residues" evidence="1">
    <location>
        <begin position="140"/>
        <end position="150"/>
    </location>
</feature>
<comment type="caution">
    <text evidence="2">The sequence shown here is derived from an EMBL/GenBank/DDBJ whole genome shotgun (WGS) entry which is preliminary data.</text>
</comment>
<evidence type="ECO:0000256" key="1">
    <source>
        <dbReference type="SAM" id="MobiDB-lite"/>
    </source>
</evidence>
<evidence type="ECO:0008006" key="4">
    <source>
        <dbReference type="Google" id="ProtNLM"/>
    </source>
</evidence>
<feature type="compositionally biased region" description="Polar residues" evidence="1">
    <location>
        <begin position="8"/>
        <end position="25"/>
    </location>
</feature>
<organism evidence="2 3">
    <name type="scientific">Cucumis melo var. makuwa</name>
    <name type="common">Oriental melon</name>
    <dbReference type="NCBI Taxonomy" id="1194695"/>
    <lineage>
        <taxon>Eukaryota</taxon>
        <taxon>Viridiplantae</taxon>
        <taxon>Streptophyta</taxon>
        <taxon>Embryophyta</taxon>
        <taxon>Tracheophyta</taxon>
        <taxon>Spermatophyta</taxon>
        <taxon>Magnoliopsida</taxon>
        <taxon>eudicotyledons</taxon>
        <taxon>Gunneridae</taxon>
        <taxon>Pentapetalae</taxon>
        <taxon>rosids</taxon>
        <taxon>fabids</taxon>
        <taxon>Cucurbitales</taxon>
        <taxon>Cucurbitaceae</taxon>
        <taxon>Benincaseae</taxon>
        <taxon>Cucumis</taxon>
    </lineage>
</organism>